<feature type="chain" id="PRO_5025550814" description="Lectin" evidence="2">
    <location>
        <begin position="25"/>
        <end position="226"/>
    </location>
</feature>
<sequence>MQHMMRMAGLAAAGAISVAGCASMQPGPKDMTFFVTSVGSGKGGDLGGLDGADQHCQSLARAAGAGDRTWHAYLSTQAAKLTDTNFVNARDRIGAGPWQNAKGEVIARSVDDLHSANSQLTKLTALDEKGQAVNSGTEKPNKHDMLTGSRPDGTAFPGAPFPDMTCSNWTNSGPNGAAMTGHFDRAGPLDASWATSWNSAHPTLGCSQEKVRPTGGDGLFYCFATK</sequence>
<dbReference type="AlphaFoldDB" id="A0A6A7RYW1"/>
<evidence type="ECO:0000256" key="2">
    <source>
        <dbReference type="SAM" id="SignalP"/>
    </source>
</evidence>
<evidence type="ECO:0000313" key="3">
    <source>
        <dbReference type="EMBL" id="MQM32695.1"/>
    </source>
</evidence>
<dbReference type="Proteomes" id="UP000342300">
    <property type="component" value="Unassembled WGS sequence"/>
</dbReference>
<name>A0A6A7RYW1_9PROT</name>
<comment type="caution">
    <text evidence="3">The sequence shown here is derived from an EMBL/GenBank/DDBJ whole genome shotgun (WGS) entry which is preliminary data.</text>
</comment>
<gene>
    <name evidence="3" type="ORF">CRU78_20275</name>
</gene>
<keyword evidence="2" id="KW-0732">Signal</keyword>
<reference evidence="3 4" key="1">
    <citation type="submission" date="2017-09" db="EMBL/GenBank/DDBJ databases">
        <title>Metagenomic Analysis Reveals Denitrifying Candidatus Accumulibacter and Flanking Population as a Source of N2O.</title>
        <authorList>
            <person name="Gao H."/>
            <person name="Mao Y."/>
            <person name="Zhao X."/>
            <person name="Liu W.-T."/>
            <person name="Zhang T."/>
            <person name="Wells G."/>
        </authorList>
    </citation>
    <scope>NUCLEOTIDE SEQUENCE [LARGE SCALE GENOMIC DNA]</scope>
    <source>
        <strain evidence="3">CANDO_2_IC</strain>
    </source>
</reference>
<evidence type="ECO:0008006" key="5">
    <source>
        <dbReference type="Google" id="ProtNLM"/>
    </source>
</evidence>
<feature type="signal peptide" evidence="2">
    <location>
        <begin position="1"/>
        <end position="24"/>
    </location>
</feature>
<dbReference type="InterPro" id="IPR016187">
    <property type="entry name" value="CTDL_fold"/>
</dbReference>
<dbReference type="InterPro" id="IPR016186">
    <property type="entry name" value="C-type_lectin-like/link_sf"/>
</dbReference>
<accession>A0A6A7RYW1</accession>
<dbReference type="SUPFAM" id="SSF56436">
    <property type="entry name" value="C-type lectin-like"/>
    <property type="match status" value="1"/>
</dbReference>
<organism evidence="3 4">
    <name type="scientific">Candidatus Accumulibacter phosphatis</name>
    <dbReference type="NCBI Taxonomy" id="327160"/>
    <lineage>
        <taxon>Bacteria</taxon>
        <taxon>Pseudomonadati</taxon>
        <taxon>Pseudomonadota</taxon>
        <taxon>Betaproteobacteria</taxon>
        <taxon>Candidatus Accumulibacter</taxon>
    </lineage>
</organism>
<dbReference type="Gene3D" id="3.10.100.10">
    <property type="entry name" value="Mannose-Binding Protein A, subunit A"/>
    <property type="match status" value="1"/>
</dbReference>
<dbReference type="EMBL" id="PDHS01000597">
    <property type="protein sequence ID" value="MQM32695.1"/>
    <property type="molecule type" value="Genomic_DNA"/>
</dbReference>
<dbReference type="PROSITE" id="PS51257">
    <property type="entry name" value="PROKAR_LIPOPROTEIN"/>
    <property type="match status" value="1"/>
</dbReference>
<evidence type="ECO:0000256" key="1">
    <source>
        <dbReference type="SAM" id="MobiDB-lite"/>
    </source>
</evidence>
<protein>
    <recommendedName>
        <fullName evidence="5">Lectin</fullName>
    </recommendedName>
</protein>
<feature type="region of interest" description="Disordered" evidence="1">
    <location>
        <begin position="128"/>
        <end position="160"/>
    </location>
</feature>
<evidence type="ECO:0000313" key="4">
    <source>
        <dbReference type="Proteomes" id="UP000342300"/>
    </source>
</evidence>
<proteinExistence type="predicted"/>